<accession>A0ABW2YMY3</accession>
<dbReference type="RefSeq" id="WP_386812629.1">
    <property type="nucleotide sequence ID" value="NZ_JBHTIH010000004.1"/>
</dbReference>
<organism evidence="3 4">
    <name type="scientific">Lysobacter koreensis</name>
    <dbReference type="NCBI Taxonomy" id="266122"/>
    <lineage>
        <taxon>Bacteria</taxon>
        <taxon>Pseudomonadati</taxon>
        <taxon>Pseudomonadota</taxon>
        <taxon>Gammaproteobacteria</taxon>
        <taxon>Lysobacterales</taxon>
        <taxon>Lysobacteraceae</taxon>
        <taxon>Lysobacter</taxon>
    </lineage>
</organism>
<evidence type="ECO:0000259" key="2">
    <source>
        <dbReference type="Pfam" id="PF05229"/>
    </source>
</evidence>
<dbReference type="InterPro" id="IPR053167">
    <property type="entry name" value="Spore_coat_component"/>
</dbReference>
<proteinExistence type="predicted"/>
<sequence>MNKFKTSLLATALLVVAPMAMAAGSASTSLNVTLTLENTCGITASPVNFGTQTSLAADIDATGSVTVTCTSTGGVYNVAFNGGAAAGGGTIAQRKLLNGASNTIDYNLYTTAGRTVLLGDGTTGVVVSGTGNGAAQAFTVYGRVAGGQNPKPVGVYTDVVTATVSF</sequence>
<evidence type="ECO:0000256" key="1">
    <source>
        <dbReference type="SAM" id="SignalP"/>
    </source>
</evidence>
<protein>
    <submittedName>
        <fullName evidence="3">Spore coat U domain-containing protein</fullName>
    </submittedName>
</protein>
<dbReference type="SMART" id="SM00972">
    <property type="entry name" value="SCPU"/>
    <property type="match status" value="1"/>
</dbReference>
<dbReference type="EMBL" id="JBHTIH010000004">
    <property type="protein sequence ID" value="MFD0739595.1"/>
    <property type="molecule type" value="Genomic_DNA"/>
</dbReference>
<dbReference type="Pfam" id="PF05229">
    <property type="entry name" value="SCPU"/>
    <property type="match status" value="1"/>
</dbReference>
<name>A0ABW2YMY3_9GAMM</name>
<keyword evidence="1" id="KW-0732">Signal</keyword>
<keyword evidence="4" id="KW-1185">Reference proteome</keyword>
<dbReference type="InterPro" id="IPR007893">
    <property type="entry name" value="Spore_coat_U/FanG"/>
</dbReference>
<reference evidence="4" key="1">
    <citation type="journal article" date="2019" name="Int. J. Syst. Evol. Microbiol.">
        <title>The Global Catalogue of Microorganisms (GCM) 10K type strain sequencing project: providing services to taxonomists for standard genome sequencing and annotation.</title>
        <authorList>
            <consortium name="The Broad Institute Genomics Platform"/>
            <consortium name="The Broad Institute Genome Sequencing Center for Infectious Disease"/>
            <person name="Wu L."/>
            <person name="Ma J."/>
        </authorList>
    </citation>
    <scope>NUCLEOTIDE SEQUENCE [LARGE SCALE GENOMIC DNA]</scope>
    <source>
        <strain evidence="4">CCUG 55491</strain>
    </source>
</reference>
<feature type="signal peptide" evidence="1">
    <location>
        <begin position="1"/>
        <end position="22"/>
    </location>
</feature>
<feature type="chain" id="PRO_5045575438" evidence="1">
    <location>
        <begin position="23"/>
        <end position="166"/>
    </location>
</feature>
<dbReference type="Proteomes" id="UP001597090">
    <property type="component" value="Unassembled WGS sequence"/>
</dbReference>
<gene>
    <name evidence="3" type="ORF">ACFQZQ_09925</name>
</gene>
<evidence type="ECO:0000313" key="4">
    <source>
        <dbReference type="Proteomes" id="UP001597090"/>
    </source>
</evidence>
<evidence type="ECO:0000313" key="3">
    <source>
        <dbReference type="EMBL" id="MFD0739595.1"/>
    </source>
</evidence>
<feature type="domain" description="Spore coat protein U/FanG" evidence="2">
    <location>
        <begin position="28"/>
        <end position="163"/>
    </location>
</feature>
<comment type="caution">
    <text evidence="3">The sequence shown here is derived from an EMBL/GenBank/DDBJ whole genome shotgun (WGS) entry which is preliminary data.</text>
</comment>
<dbReference type="PANTHER" id="PTHR37089">
    <property type="entry name" value="PROTEIN U-RELATED"/>
    <property type="match status" value="1"/>
</dbReference>